<dbReference type="AlphaFoldDB" id="A0A7C8MFV0"/>
<evidence type="ECO:0000313" key="3">
    <source>
        <dbReference type="Proteomes" id="UP000481861"/>
    </source>
</evidence>
<accession>A0A7C8MFV0</accession>
<dbReference type="Proteomes" id="UP000481861">
    <property type="component" value="Unassembled WGS sequence"/>
</dbReference>
<feature type="transmembrane region" description="Helical" evidence="1">
    <location>
        <begin position="39"/>
        <end position="58"/>
    </location>
</feature>
<sequence>MFPVSVSHVSFSRVFSPVLSLFTPSFFSHHSLQQSFLKLYFFPIVPSIFLIVFFSIFFPKNSHPSSRPHSRLFHIFLSIFPPVIPHYDARSTFLFSRFTCTLYCFLISPSRLPISCKNFPSSHRHFHIRSSSPPMSHQASPLLVPESHINYIFFS</sequence>
<comment type="caution">
    <text evidence="2">The sequence shown here is derived from an EMBL/GenBank/DDBJ whole genome shotgun (WGS) entry which is preliminary data.</text>
</comment>
<name>A0A7C8MFV0_9PLEO</name>
<proteinExistence type="predicted"/>
<keyword evidence="3" id="KW-1185">Reference proteome</keyword>
<keyword evidence="1" id="KW-0812">Transmembrane</keyword>
<gene>
    <name evidence="2" type="ORF">BDV95DRAFT_211673</name>
</gene>
<protein>
    <submittedName>
        <fullName evidence="2">Uncharacterized protein</fullName>
    </submittedName>
</protein>
<keyword evidence="1" id="KW-0472">Membrane</keyword>
<dbReference type="EMBL" id="JAADJZ010000029">
    <property type="protein sequence ID" value="KAF2866085.1"/>
    <property type="molecule type" value="Genomic_DNA"/>
</dbReference>
<evidence type="ECO:0000256" key="1">
    <source>
        <dbReference type="SAM" id="Phobius"/>
    </source>
</evidence>
<keyword evidence="1" id="KW-1133">Transmembrane helix</keyword>
<evidence type="ECO:0000313" key="2">
    <source>
        <dbReference type="EMBL" id="KAF2866085.1"/>
    </source>
</evidence>
<organism evidence="2 3">
    <name type="scientific">Massariosphaeria phaeospora</name>
    <dbReference type="NCBI Taxonomy" id="100035"/>
    <lineage>
        <taxon>Eukaryota</taxon>
        <taxon>Fungi</taxon>
        <taxon>Dikarya</taxon>
        <taxon>Ascomycota</taxon>
        <taxon>Pezizomycotina</taxon>
        <taxon>Dothideomycetes</taxon>
        <taxon>Pleosporomycetidae</taxon>
        <taxon>Pleosporales</taxon>
        <taxon>Pleosporales incertae sedis</taxon>
        <taxon>Massariosphaeria</taxon>
    </lineage>
</organism>
<reference evidence="2 3" key="1">
    <citation type="submission" date="2020-01" db="EMBL/GenBank/DDBJ databases">
        <authorList>
            <consortium name="DOE Joint Genome Institute"/>
            <person name="Haridas S."/>
            <person name="Albert R."/>
            <person name="Binder M."/>
            <person name="Bloem J."/>
            <person name="Labutti K."/>
            <person name="Salamov A."/>
            <person name="Andreopoulos B."/>
            <person name="Baker S.E."/>
            <person name="Barry K."/>
            <person name="Bills G."/>
            <person name="Bluhm B.H."/>
            <person name="Cannon C."/>
            <person name="Castanera R."/>
            <person name="Culley D.E."/>
            <person name="Daum C."/>
            <person name="Ezra D."/>
            <person name="Gonzalez J.B."/>
            <person name="Henrissat B."/>
            <person name="Kuo A."/>
            <person name="Liang C."/>
            <person name="Lipzen A."/>
            <person name="Lutzoni F."/>
            <person name="Magnuson J."/>
            <person name="Mondo S."/>
            <person name="Nolan M."/>
            <person name="Ohm R."/>
            <person name="Pangilinan J."/>
            <person name="Park H.-J.H."/>
            <person name="Ramirez L."/>
            <person name="Alfaro M."/>
            <person name="Sun H."/>
            <person name="Tritt A."/>
            <person name="Yoshinaga Y."/>
            <person name="Zwiers L.-H.L."/>
            <person name="Turgeon B.G."/>
            <person name="Goodwin S.B."/>
            <person name="Spatafora J.W."/>
            <person name="Crous P.W."/>
            <person name="Grigoriev I.V."/>
        </authorList>
    </citation>
    <scope>NUCLEOTIDE SEQUENCE [LARGE SCALE GENOMIC DNA]</scope>
    <source>
        <strain evidence="2 3">CBS 611.86</strain>
    </source>
</reference>